<dbReference type="AlphaFoldDB" id="A0A4U0WR28"/>
<feature type="domain" description="Heterokaryon incompatibility" evidence="2">
    <location>
        <begin position="58"/>
        <end position="199"/>
    </location>
</feature>
<dbReference type="PANTHER" id="PTHR24148:SF64">
    <property type="entry name" value="HETEROKARYON INCOMPATIBILITY DOMAIN-CONTAINING PROTEIN"/>
    <property type="match status" value="1"/>
</dbReference>
<dbReference type="Proteomes" id="UP000309340">
    <property type="component" value="Unassembled WGS sequence"/>
</dbReference>
<protein>
    <recommendedName>
        <fullName evidence="2">Heterokaryon incompatibility domain-containing protein</fullName>
    </recommendedName>
</protein>
<dbReference type="EMBL" id="NAJQ01000763">
    <property type="protein sequence ID" value="TKA65158.1"/>
    <property type="molecule type" value="Genomic_DNA"/>
</dbReference>
<dbReference type="InterPro" id="IPR010730">
    <property type="entry name" value="HET"/>
</dbReference>
<accession>A0A4U0WR28</accession>
<feature type="region of interest" description="Disordered" evidence="1">
    <location>
        <begin position="496"/>
        <end position="528"/>
    </location>
</feature>
<feature type="region of interest" description="Disordered" evidence="1">
    <location>
        <begin position="556"/>
        <end position="629"/>
    </location>
</feature>
<dbReference type="InterPro" id="IPR052895">
    <property type="entry name" value="HetReg/Transcr_Mod"/>
</dbReference>
<evidence type="ECO:0000313" key="3">
    <source>
        <dbReference type="EMBL" id="TKA65158.1"/>
    </source>
</evidence>
<organism evidence="3 4">
    <name type="scientific">Friedmanniomyces simplex</name>
    <dbReference type="NCBI Taxonomy" id="329884"/>
    <lineage>
        <taxon>Eukaryota</taxon>
        <taxon>Fungi</taxon>
        <taxon>Dikarya</taxon>
        <taxon>Ascomycota</taxon>
        <taxon>Pezizomycotina</taxon>
        <taxon>Dothideomycetes</taxon>
        <taxon>Dothideomycetidae</taxon>
        <taxon>Mycosphaerellales</taxon>
        <taxon>Teratosphaeriaceae</taxon>
        <taxon>Friedmanniomyces</taxon>
    </lineage>
</organism>
<evidence type="ECO:0000256" key="1">
    <source>
        <dbReference type="SAM" id="MobiDB-lite"/>
    </source>
</evidence>
<dbReference type="OrthoDB" id="194358at2759"/>
<dbReference type="PANTHER" id="PTHR24148">
    <property type="entry name" value="ANKYRIN REPEAT DOMAIN-CONTAINING PROTEIN 39 HOMOLOG-RELATED"/>
    <property type="match status" value="1"/>
</dbReference>
<feature type="region of interest" description="Disordered" evidence="1">
    <location>
        <begin position="339"/>
        <end position="371"/>
    </location>
</feature>
<feature type="compositionally biased region" description="Polar residues" evidence="1">
    <location>
        <begin position="574"/>
        <end position="590"/>
    </location>
</feature>
<dbReference type="Pfam" id="PF06985">
    <property type="entry name" value="HET"/>
    <property type="match status" value="1"/>
</dbReference>
<reference evidence="3 4" key="1">
    <citation type="submission" date="2017-03" db="EMBL/GenBank/DDBJ databases">
        <title>Genomes of endolithic fungi from Antarctica.</title>
        <authorList>
            <person name="Coleine C."/>
            <person name="Masonjones S."/>
            <person name="Stajich J.E."/>
        </authorList>
    </citation>
    <scope>NUCLEOTIDE SEQUENCE [LARGE SCALE GENOMIC DNA]</scope>
    <source>
        <strain evidence="3 4">CCFEE 5184</strain>
    </source>
</reference>
<feature type="compositionally biased region" description="Basic and acidic residues" evidence="1">
    <location>
        <begin position="352"/>
        <end position="365"/>
    </location>
</feature>
<comment type="caution">
    <text evidence="3">The sequence shown here is derived from an EMBL/GenBank/DDBJ whole genome shotgun (WGS) entry which is preliminary data.</text>
</comment>
<proteinExistence type="predicted"/>
<name>A0A4U0WR28_9PEZI</name>
<gene>
    <name evidence="3" type="ORF">B0A55_10977</name>
</gene>
<evidence type="ECO:0000313" key="4">
    <source>
        <dbReference type="Proteomes" id="UP000309340"/>
    </source>
</evidence>
<keyword evidence="4" id="KW-1185">Reference proteome</keyword>
<evidence type="ECO:0000259" key="2">
    <source>
        <dbReference type="Pfam" id="PF06985"/>
    </source>
</evidence>
<sequence>MAHFGPPRGCPTEMERFEHRPLEPDTIRLFRLDEDSNPERIRLTIQHRSDYADGDVNYVALSYCWGDPTPLANVRLNGQALGIAQNLLDCLKAQHDCPRDAWYWVDAICINQKDIEERNQQVPQMWRIYSAAQYVLSWLGLADDEMARAFEIGNVLVAKYGSDVQSQPEPEDITQLPGAYEAAATLFAAEYFRRMWITPETMNARRILLKAGSSSLPWSALYLLPDKSPDQGWENFPWGRLMKDRMSPFMGLMGGPPEELAGVNVLCNALRSNFNKRCSDVRDKIFSLTANPHLRIRQCDRWLKADYRMLPEEVCVMTLAYWDQLATKHKNGTQIDMELLGSLSDGPGTHDGSLRDQAKPRRQEPNDGASLVNSTFERESLERDSRDVLRDTLQTLGLEPSAFQVWLRKSVRADCIYTAAGLALDCAGPMLQDVLGSGVLISQKANWPAVYHIQRQYNLRLRGFDNLVPVITRSPISQMGATTVRKTIKMMTRALKTPGRPAPESAHKIITTSSTKRKRDTSDIPVEPPVLADFDDDDLAFLRVLFARVQAKISHRKKASEAAGLEGEIEQGGARSSTVSKTPLETSSAAQPRHREWQEAQSADVANDEDQQKPRKKRRLLNGDADPGQ</sequence>